<evidence type="ECO:0000313" key="4">
    <source>
        <dbReference type="Proteomes" id="UP000613160"/>
    </source>
</evidence>
<dbReference type="RefSeq" id="WP_244639859.1">
    <property type="nucleotide sequence ID" value="NZ_BMJJ01000002.1"/>
</dbReference>
<evidence type="ECO:0000256" key="1">
    <source>
        <dbReference type="ARBA" id="ARBA00005953"/>
    </source>
</evidence>
<dbReference type="SUPFAM" id="SSF54637">
    <property type="entry name" value="Thioesterase/thiol ester dehydrase-isomerase"/>
    <property type="match status" value="1"/>
</dbReference>
<accession>A0A917D8U5</accession>
<organism evidence="3 4">
    <name type="scientific">Aureimonas glaciei</name>
    <dbReference type="NCBI Taxonomy" id="1776957"/>
    <lineage>
        <taxon>Bacteria</taxon>
        <taxon>Pseudomonadati</taxon>
        <taxon>Pseudomonadota</taxon>
        <taxon>Alphaproteobacteria</taxon>
        <taxon>Hyphomicrobiales</taxon>
        <taxon>Aurantimonadaceae</taxon>
        <taxon>Aureimonas</taxon>
    </lineage>
</organism>
<dbReference type="NCBIfam" id="TIGR02799">
    <property type="entry name" value="thio_ybgC"/>
    <property type="match status" value="1"/>
</dbReference>
<dbReference type="PROSITE" id="PS01328">
    <property type="entry name" value="4HBCOA_THIOESTERASE"/>
    <property type="match status" value="1"/>
</dbReference>
<dbReference type="InterPro" id="IPR006684">
    <property type="entry name" value="YbgC/YbaW"/>
</dbReference>
<dbReference type="InterPro" id="IPR014166">
    <property type="entry name" value="Tol-Pal_acyl-CoA_thioesterase"/>
</dbReference>
<dbReference type="InterPro" id="IPR008272">
    <property type="entry name" value="HB-CoA_thioesterase_AS"/>
</dbReference>
<dbReference type="PANTHER" id="PTHR31793:SF37">
    <property type="entry name" value="ACYL-COA THIOESTER HYDROLASE YBGC"/>
    <property type="match status" value="1"/>
</dbReference>
<sequence>MVIAYGRAMNDLLSGWLTDDGHCLDVRVYFEDTDFSGVVYHARYLHFLERGRTDFLRLKGIGHRELAEGAYGEPMAFAVRQMGIEFLRPARIDDVLRVETRTHLLGGARIVLDQKILRGDEVLIEARVKVAVISPDGRPRRMPEAVSAILGAPAPSP</sequence>
<evidence type="ECO:0000313" key="3">
    <source>
        <dbReference type="EMBL" id="GGD09500.1"/>
    </source>
</evidence>
<keyword evidence="4" id="KW-1185">Reference proteome</keyword>
<dbReference type="InterPro" id="IPR029069">
    <property type="entry name" value="HotDog_dom_sf"/>
</dbReference>
<protein>
    <submittedName>
        <fullName evidence="3">Tol-pal system-associated acyl-CoA thioesterase</fullName>
    </submittedName>
</protein>
<dbReference type="Gene3D" id="3.10.129.10">
    <property type="entry name" value="Hotdog Thioesterase"/>
    <property type="match status" value="1"/>
</dbReference>
<dbReference type="Proteomes" id="UP000613160">
    <property type="component" value="Unassembled WGS sequence"/>
</dbReference>
<dbReference type="PANTHER" id="PTHR31793">
    <property type="entry name" value="4-HYDROXYBENZOYL-COA THIOESTERASE FAMILY MEMBER"/>
    <property type="match status" value="1"/>
</dbReference>
<evidence type="ECO:0000256" key="2">
    <source>
        <dbReference type="ARBA" id="ARBA00022801"/>
    </source>
</evidence>
<comment type="caution">
    <text evidence="3">The sequence shown here is derived from an EMBL/GenBank/DDBJ whole genome shotgun (WGS) entry which is preliminary data.</text>
</comment>
<dbReference type="Pfam" id="PF13279">
    <property type="entry name" value="4HBT_2"/>
    <property type="match status" value="1"/>
</dbReference>
<dbReference type="InterPro" id="IPR050563">
    <property type="entry name" value="4-hydroxybenzoyl-CoA_TE"/>
</dbReference>
<comment type="similarity">
    <text evidence="1">Belongs to the 4-hydroxybenzoyl-CoA thioesterase family.</text>
</comment>
<dbReference type="PIRSF" id="PIRSF003230">
    <property type="entry name" value="YbgC"/>
    <property type="match status" value="1"/>
</dbReference>
<dbReference type="GO" id="GO:0047617">
    <property type="term" value="F:fatty acyl-CoA hydrolase activity"/>
    <property type="evidence" value="ECO:0007669"/>
    <property type="project" value="TreeGrafter"/>
</dbReference>
<keyword evidence="2" id="KW-0378">Hydrolase</keyword>
<dbReference type="NCBIfam" id="TIGR00051">
    <property type="entry name" value="YbgC/FadM family acyl-CoA thioesterase"/>
    <property type="match status" value="1"/>
</dbReference>
<gene>
    <name evidence="3" type="ORF">GCM10011335_10520</name>
</gene>
<name>A0A917D8U5_9HYPH</name>
<dbReference type="AlphaFoldDB" id="A0A917D8U5"/>
<dbReference type="FunFam" id="3.10.129.10:FF:000004">
    <property type="entry name" value="Tol-pal system-associated acyl-CoA thioesterase"/>
    <property type="match status" value="1"/>
</dbReference>
<reference evidence="3" key="1">
    <citation type="journal article" date="2014" name="Int. J. Syst. Evol. Microbiol.">
        <title>Complete genome sequence of Corynebacterium casei LMG S-19264T (=DSM 44701T), isolated from a smear-ripened cheese.</title>
        <authorList>
            <consortium name="US DOE Joint Genome Institute (JGI-PGF)"/>
            <person name="Walter F."/>
            <person name="Albersmeier A."/>
            <person name="Kalinowski J."/>
            <person name="Ruckert C."/>
        </authorList>
    </citation>
    <scope>NUCLEOTIDE SEQUENCE</scope>
    <source>
        <strain evidence="3">CGMCC 1.15493</strain>
    </source>
</reference>
<reference evidence="3" key="2">
    <citation type="submission" date="2020-09" db="EMBL/GenBank/DDBJ databases">
        <authorList>
            <person name="Sun Q."/>
            <person name="Zhou Y."/>
        </authorList>
    </citation>
    <scope>NUCLEOTIDE SEQUENCE</scope>
    <source>
        <strain evidence="3">CGMCC 1.15493</strain>
    </source>
</reference>
<proteinExistence type="inferred from homology"/>
<dbReference type="EMBL" id="BMJJ01000002">
    <property type="protein sequence ID" value="GGD09500.1"/>
    <property type="molecule type" value="Genomic_DNA"/>
</dbReference>
<dbReference type="CDD" id="cd00586">
    <property type="entry name" value="4HBT"/>
    <property type="match status" value="1"/>
</dbReference>